<organism evidence="1 2">
    <name type="scientific">Hygrophoropsis aurantiaca</name>
    <dbReference type="NCBI Taxonomy" id="72124"/>
    <lineage>
        <taxon>Eukaryota</taxon>
        <taxon>Fungi</taxon>
        <taxon>Dikarya</taxon>
        <taxon>Basidiomycota</taxon>
        <taxon>Agaricomycotina</taxon>
        <taxon>Agaricomycetes</taxon>
        <taxon>Agaricomycetidae</taxon>
        <taxon>Boletales</taxon>
        <taxon>Coniophorineae</taxon>
        <taxon>Hygrophoropsidaceae</taxon>
        <taxon>Hygrophoropsis</taxon>
    </lineage>
</organism>
<sequence>MVEINSANTSTTAVIATPPPPTVSASMSPRTLTHTSATVTTAPTPTSSSTSSPRTPASATQPSRSMSDALHDKLRTSVDSIYAAMPSLANRAEFFHGGLTGDVLVKKGTGQEELVLSGLYGISRNDFYFTPDGGFNPANVFKGKFHDTKLSCHLIAVYHQRDIFRFAKDDFAAIIDNLRSFEKMIPKNRGDETISATGTITGIESIKLTHSLFQKKPAADGDSSSTVENNSSLEDTPVNLGADFKMSSWPVDDRCQSDLELLIPTHDIQPLPAWDTQNTLIPPKDYGAKLRGATVEVHMALIHHHIKKDRRHVFSLVLREMIVRADPSPTPTSSFKRRRLDAGPVTESSR</sequence>
<protein>
    <submittedName>
        <fullName evidence="1">Uncharacterized protein</fullName>
    </submittedName>
</protein>
<keyword evidence="2" id="KW-1185">Reference proteome</keyword>
<gene>
    <name evidence="1" type="ORF">BJ138DRAFT_1120845</name>
</gene>
<proteinExistence type="predicted"/>
<dbReference type="Proteomes" id="UP000790377">
    <property type="component" value="Unassembled WGS sequence"/>
</dbReference>
<evidence type="ECO:0000313" key="2">
    <source>
        <dbReference type="Proteomes" id="UP000790377"/>
    </source>
</evidence>
<dbReference type="EMBL" id="MU269314">
    <property type="protein sequence ID" value="KAH7903004.1"/>
    <property type="molecule type" value="Genomic_DNA"/>
</dbReference>
<reference evidence="1" key="1">
    <citation type="journal article" date="2021" name="New Phytol.">
        <title>Evolutionary innovations through gain and loss of genes in the ectomycorrhizal Boletales.</title>
        <authorList>
            <person name="Wu G."/>
            <person name="Miyauchi S."/>
            <person name="Morin E."/>
            <person name="Kuo A."/>
            <person name="Drula E."/>
            <person name="Varga T."/>
            <person name="Kohler A."/>
            <person name="Feng B."/>
            <person name="Cao Y."/>
            <person name="Lipzen A."/>
            <person name="Daum C."/>
            <person name="Hundley H."/>
            <person name="Pangilinan J."/>
            <person name="Johnson J."/>
            <person name="Barry K."/>
            <person name="LaButti K."/>
            <person name="Ng V."/>
            <person name="Ahrendt S."/>
            <person name="Min B."/>
            <person name="Choi I.G."/>
            <person name="Park H."/>
            <person name="Plett J.M."/>
            <person name="Magnuson J."/>
            <person name="Spatafora J.W."/>
            <person name="Nagy L.G."/>
            <person name="Henrissat B."/>
            <person name="Grigoriev I.V."/>
            <person name="Yang Z.L."/>
            <person name="Xu J."/>
            <person name="Martin F.M."/>
        </authorList>
    </citation>
    <scope>NUCLEOTIDE SEQUENCE</scope>
    <source>
        <strain evidence="1">ATCC 28755</strain>
    </source>
</reference>
<evidence type="ECO:0000313" key="1">
    <source>
        <dbReference type="EMBL" id="KAH7903004.1"/>
    </source>
</evidence>
<name>A0ACB7ZQQ2_9AGAM</name>
<comment type="caution">
    <text evidence="1">The sequence shown here is derived from an EMBL/GenBank/DDBJ whole genome shotgun (WGS) entry which is preliminary data.</text>
</comment>
<accession>A0ACB7ZQQ2</accession>